<feature type="region of interest" description="Disordered" evidence="2">
    <location>
        <begin position="365"/>
        <end position="480"/>
    </location>
</feature>
<dbReference type="InterPro" id="IPR000030">
    <property type="entry name" value="PPE_dom"/>
</dbReference>
<organism evidence="5 6">
    <name type="scientific">Mycolicibacterium brumae</name>
    <dbReference type="NCBI Taxonomy" id="85968"/>
    <lineage>
        <taxon>Bacteria</taxon>
        <taxon>Bacillati</taxon>
        <taxon>Actinomycetota</taxon>
        <taxon>Actinomycetes</taxon>
        <taxon>Mycobacteriales</taxon>
        <taxon>Mycobacteriaceae</taxon>
        <taxon>Mycolicibacterium</taxon>
    </lineage>
</organism>
<feature type="compositionally biased region" description="Basic and acidic residues" evidence="2">
    <location>
        <begin position="382"/>
        <end position="393"/>
    </location>
</feature>
<comment type="similarity">
    <text evidence="1">Belongs to the mycobacterial PPE family.</text>
</comment>
<name>A0A2G5PFL7_9MYCO</name>
<feature type="compositionally biased region" description="Polar residues" evidence="2">
    <location>
        <begin position="459"/>
        <end position="470"/>
    </location>
</feature>
<accession>A0A2G5PFL7</accession>
<keyword evidence="6" id="KW-1185">Reference proteome</keyword>
<evidence type="ECO:0000256" key="1">
    <source>
        <dbReference type="ARBA" id="ARBA00010652"/>
    </source>
</evidence>
<protein>
    <submittedName>
        <fullName evidence="5">PPE family protein</fullName>
    </submittedName>
</protein>
<dbReference type="Gene3D" id="1.20.1260.20">
    <property type="entry name" value="PPE superfamily"/>
    <property type="match status" value="1"/>
</dbReference>
<keyword evidence="3" id="KW-1133">Transmembrane helix</keyword>
<dbReference type="STRING" id="85968.GCA_900073015_01920"/>
<comment type="caution">
    <text evidence="5">The sequence shown here is derived from an EMBL/GenBank/DDBJ whole genome shotgun (WGS) entry which is preliminary data.</text>
</comment>
<feature type="transmembrane region" description="Helical" evidence="3">
    <location>
        <begin position="218"/>
        <end position="237"/>
    </location>
</feature>
<keyword evidence="3" id="KW-0472">Membrane</keyword>
<feature type="compositionally biased region" description="Low complexity" evidence="2">
    <location>
        <begin position="302"/>
        <end position="322"/>
    </location>
</feature>
<dbReference type="AlphaFoldDB" id="A0A2G5PFL7"/>
<reference evidence="5 6" key="1">
    <citation type="journal article" date="2017" name="Infect. Genet. Evol.">
        <title>The new phylogeny of the genus Mycobacterium: The old and the news.</title>
        <authorList>
            <person name="Tortoli E."/>
            <person name="Fedrizzi T."/>
            <person name="Meehan C.J."/>
            <person name="Trovato A."/>
            <person name="Grottola A."/>
            <person name="Giacobazzi E."/>
            <person name="Serpini G.F."/>
            <person name="Tagliazucchi S."/>
            <person name="Fabio A."/>
            <person name="Bettua C."/>
            <person name="Bertorelli R."/>
            <person name="Frascaro F."/>
            <person name="De Sanctis V."/>
            <person name="Pecorari M."/>
            <person name="Jousson O."/>
            <person name="Segata N."/>
            <person name="Cirillo D.M."/>
        </authorList>
    </citation>
    <scope>NUCLEOTIDE SEQUENCE [LARGE SCALE GENOMIC DNA]</scope>
    <source>
        <strain evidence="5 6">CIP1034565</strain>
    </source>
</reference>
<feature type="compositionally biased region" description="Low complexity" evidence="2">
    <location>
        <begin position="401"/>
        <end position="418"/>
    </location>
</feature>
<dbReference type="PANTHER" id="PTHR46766:SF1">
    <property type="entry name" value="GLUTAMINE-RICH PROTEIN 2"/>
    <property type="match status" value="1"/>
</dbReference>
<dbReference type="Pfam" id="PF00823">
    <property type="entry name" value="PPE"/>
    <property type="match status" value="1"/>
</dbReference>
<dbReference type="PANTHER" id="PTHR46766">
    <property type="entry name" value="GLUTAMINE-RICH PROTEIN 2"/>
    <property type="match status" value="1"/>
</dbReference>
<dbReference type="InterPro" id="IPR038332">
    <property type="entry name" value="PPE_sf"/>
</dbReference>
<evidence type="ECO:0000256" key="3">
    <source>
        <dbReference type="SAM" id="Phobius"/>
    </source>
</evidence>
<sequence length="480" mass="48812">MASPPEVHSAMLSGGPGPASLLAAAAQWAGLSAEYSAAAAELAAILAAVSSAAWQGPSAAGYLAAHVPYLAWLEQASADSAVTAAQLETSSAAYTAALATMPTLVELAANHTVHGVLLATNFLGINTIPIAVNEADYARMWVQAATTMSTYQAVTTASTAATPSTTTAPTILKAENSSSQDLWSQIEQFAQNIGDFIADPYGHFLNYFESLGLDPTTAVILAGIALLLYDVLWYPYYASYSLLLLPFFAPALSALSALGALGLLMRAPAPQIPAEAPGHDGGRTTAEQNPPSGVLLSPPPTATAGASTAAPAPSPSAAPAASTAAPAPTLLYAVHTFDPPRESFGPTTQARGANPLPAEIAAVAAASAASRAQQRARRRRPQHADLKGPRYEYADLDSAEDTPTSEPETSSTSAAASSQGAVRAGRSGALPPAPAERLDADSTGWARMPAAKQAPLLPSSWTAAPETTGNPAGPADDLAP</sequence>
<feature type="region of interest" description="Disordered" evidence="2">
    <location>
        <begin position="273"/>
        <end position="322"/>
    </location>
</feature>
<dbReference type="EMBL" id="PDCN02000002">
    <property type="protein sequence ID" value="PIB77117.1"/>
    <property type="molecule type" value="Genomic_DNA"/>
</dbReference>
<keyword evidence="3" id="KW-0812">Transmembrane</keyword>
<feature type="domain" description="PPE" evidence="4">
    <location>
        <begin position="1"/>
        <end position="162"/>
    </location>
</feature>
<dbReference type="SUPFAM" id="SSF140459">
    <property type="entry name" value="PE/PPE dimer-like"/>
    <property type="match status" value="1"/>
</dbReference>
<evidence type="ECO:0000259" key="4">
    <source>
        <dbReference type="Pfam" id="PF00823"/>
    </source>
</evidence>
<proteinExistence type="inferred from homology"/>
<feature type="transmembrane region" description="Helical" evidence="3">
    <location>
        <begin position="243"/>
        <end position="264"/>
    </location>
</feature>
<dbReference type="GO" id="GO:0052572">
    <property type="term" value="P:response to host immune response"/>
    <property type="evidence" value="ECO:0007669"/>
    <property type="project" value="TreeGrafter"/>
</dbReference>
<evidence type="ECO:0000256" key="2">
    <source>
        <dbReference type="SAM" id="MobiDB-lite"/>
    </source>
</evidence>
<evidence type="ECO:0000313" key="5">
    <source>
        <dbReference type="EMBL" id="PIB77117.1"/>
    </source>
</evidence>
<gene>
    <name evidence="5" type="ORF">CQY22_002340</name>
</gene>
<evidence type="ECO:0000313" key="6">
    <source>
        <dbReference type="Proteomes" id="UP000230551"/>
    </source>
</evidence>
<dbReference type="Proteomes" id="UP000230551">
    <property type="component" value="Unassembled WGS sequence"/>
</dbReference>